<evidence type="ECO:0000259" key="7">
    <source>
        <dbReference type="Pfam" id="PF02687"/>
    </source>
</evidence>
<evidence type="ECO:0000256" key="2">
    <source>
        <dbReference type="ARBA" id="ARBA00022475"/>
    </source>
</evidence>
<dbReference type="InterPro" id="IPR003838">
    <property type="entry name" value="ABC3_permease_C"/>
</dbReference>
<keyword evidence="2" id="KW-1003">Cell membrane</keyword>
<feature type="transmembrane region" description="Helical" evidence="6">
    <location>
        <begin position="720"/>
        <end position="741"/>
    </location>
</feature>
<evidence type="ECO:0000313" key="9">
    <source>
        <dbReference type="EMBL" id="MBL0744736.1"/>
    </source>
</evidence>
<dbReference type="RefSeq" id="WP_202014577.1">
    <property type="nucleotide sequence ID" value="NZ_JAERRB010000012.1"/>
</dbReference>
<reference evidence="9 10" key="1">
    <citation type="submission" date="2021-01" db="EMBL/GenBank/DDBJ databases">
        <title>Chryseolinea sp. Jin1 Genome sequencing and assembly.</title>
        <authorList>
            <person name="Kim I."/>
        </authorList>
    </citation>
    <scope>NUCLEOTIDE SEQUENCE [LARGE SCALE GENOMIC DNA]</scope>
    <source>
        <strain evidence="9 10">Jin1</strain>
    </source>
</reference>
<evidence type="ECO:0000256" key="6">
    <source>
        <dbReference type="SAM" id="Phobius"/>
    </source>
</evidence>
<evidence type="ECO:0000256" key="3">
    <source>
        <dbReference type="ARBA" id="ARBA00022692"/>
    </source>
</evidence>
<evidence type="ECO:0000259" key="8">
    <source>
        <dbReference type="Pfam" id="PF12704"/>
    </source>
</evidence>
<sequence>MLQNYFKIALRSLRRNGAYSIINIAGLSVGIAASILILLWVHDELTFNHYFSRYETLHQVKLNTHVDNGVMTGGFTPLPLREALTQDARIKHVAVTVGQSALLTVGDKKLNKRGLDASESFLEMFDFRLLQGRAETALADPRSIVLTKATAIALFGDEDPIGKMVQVKIEGNDELKVTAVVADPPPNISFSFDFILPFTYFEATSSWIKYARTNWSNNGFETYVELQPSADKGAVDDAIRSLVKTNSSEARNAELFLHPMSHWRLYNNFENGKEQGGLIDYVMLFSGIAVFILVIACINFMNLATARSEHRAREVGIRKSVGSSRKQLIAQFMGESLLISALAFVLSVALVEMARPFYNTLLGKHLTIDYTSPLIWIFGVSLVLITGVMAGSYPAFYLSSFQPAKILKGKVQVGKGGRLPRKVMVTLQFAFSILLFIGTVVIYRQIEFLKNREVGYDRENLMLVWSTSDLEKNYAALKQELVNSGAALSMAKSNSPITSIFASSAVEGWTGMRSGQHVEVTNIATEYDYTKTMGIKMLEGRDFSEAFASDTAAVILNHAAVRALDLKDPVGDKLKMWGQTWTIVGVMDDVLMGSGSRNIDPLVMNMDPSWSTTLTVRLPKTNDLQGSLRRVEAVFRKYNPDYPFEYRFADDEFQLKFSNITMISRLAGVFAVLALFITGLGLFGMAAFTAEQRTKEIGIRKVMGANVTGLVLLLTKDFSYLVLIAFVIAAPIAGGLANAFLERYQVRIGVPWWVFPLAGCVSLVITMIIVSGQAMRVSLRNPVDSLRSE</sequence>
<feature type="transmembrane region" description="Helical" evidence="6">
    <location>
        <begin position="753"/>
        <end position="775"/>
    </location>
</feature>
<evidence type="ECO:0000256" key="4">
    <source>
        <dbReference type="ARBA" id="ARBA00022989"/>
    </source>
</evidence>
<gene>
    <name evidence="9" type="ORF">JI741_26115</name>
</gene>
<dbReference type="PANTHER" id="PTHR30572">
    <property type="entry name" value="MEMBRANE COMPONENT OF TRANSPORTER-RELATED"/>
    <property type="match status" value="1"/>
</dbReference>
<dbReference type="EMBL" id="JAERRB010000012">
    <property type="protein sequence ID" value="MBL0744736.1"/>
    <property type="molecule type" value="Genomic_DNA"/>
</dbReference>
<keyword evidence="3 6" id="KW-0812">Transmembrane</keyword>
<keyword evidence="4 6" id="KW-1133">Transmembrane helix</keyword>
<dbReference type="Pfam" id="PF12704">
    <property type="entry name" value="MacB_PCD"/>
    <property type="match status" value="2"/>
</dbReference>
<feature type="transmembrane region" description="Helical" evidence="6">
    <location>
        <begin position="21"/>
        <end position="41"/>
    </location>
</feature>
<name>A0ABS1KZ42_9BACT</name>
<comment type="caution">
    <text evidence="9">The sequence shown here is derived from an EMBL/GenBank/DDBJ whole genome shotgun (WGS) entry which is preliminary data.</text>
</comment>
<comment type="subcellular location">
    <subcellularLocation>
        <location evidence="1">Cell membrane</location>
        <topology evidence="1">Multi-pass membrane protein</topology>
    </subcellularLocation>
</comment>
<keyword evidence="10" id="KW-1185">Reference proteome</keyword>
<feature type="transmembrane region" description="Helical" evidence="6">
    <location>
        <begin position="374"/>
        <end position="398"/>
    </location>
</feature>
<feature type="domain" description="MacB-like periplasmic core" evidence="8">
    <location>
        <begin position="20"/>
        <end position="241"/>
    </location>
</feature>
<feature type="transmembrane region" description="Helical" evidence="6">
    <location>
        <begin position="281"/>
        <end position="303"/>
    </location>
</feature>
<dbReference type="PANTHER" id="PTHR30572:SF18">
    <property type="entry name" value="ABC-TYPE MACROLIDE FAMILY EXPORT SYSTEM PERMEASE COMPONENT 2"/>
    <property type="match status" value="1"/>
</dbReference>
<dbReference type="Pfam" id="PF02687">
    <property type="entry name" value="FtsX"/>
    <property type="match status" value="2"/>
</dbReference>
<evidence type="ECO:0000313" key="10">
    <source>
        <dbReference type="Proteomes" id="UP000613030"/>
    </source>
</evidence>
<protein>
    <submittedName>
        <fullName evidence="9">ABC transporter permease</fullName>
    </submittedName>
</protein>
<feature type="transmembrane region" description="Helical" evidence="6">
    <location>
        <begin position="419"/>
        <end position="443"/>
    </location>
</feature>
<proteinExistence type="predicted"/>
<feature type="domain" description="ABC3 transporter permease C-terminal" evidence="7">
    <location>
        <begin position="669"/>
        <end position="778"/>
    </location>
</feature>
<dbReference type="InterPro" id="IPR050250">
    <property type="entry name" value="Macrolide_Exporter_MacB"/>
</dbReference>
<feature type="domain" description="ABC3 transporter permease C-terminal" evidence="7">
    <location>
        <begin position="288"/>
        <end position="399"/>
    </location>
</feature>
<evidence type="ECO:0000256" key="1">
    <source>
        <dbReference type="ARBA" id="ARBA00004651"/>
    </source>
</evidence>
<keyword evidence="5 6" id="KW-0472">Membrane</keyword>
<accession>A0ABS1KZ42</accession>
<organism evidence="9 10">
    <name type="scientific">Chryseolinea lacunae</name>
    <dbReference type="NCBI Taxonomy" id="2801331"/>
    <lineage>
        <taxon>Bacteria</taxon>
        <taxon>Pseudomonadati</taxon>
        <taxon>Bacteroidota</taxon>
        <taxon>Cytophagia</taxon>
        <taxon>Cytophagales</taxon>
        <taxon>Fulvivirgaceae</taxon>
        <taxon>Chryseolinea</taxon>
    </lineage>
</organism>
<feature type="transmembrane region" description="Helical" evidence="6">
    <location>
        <begin position="666"/>
        <end position="690"/>
    </location>
</feature>
<feature type="domain" description="MacB-like periplasmic core" evidence="8">
    <location>
        <begin position="458"/>
        <end position="624"/>
    </location>
</feature>
<dbReference type="Proteomes" id="UP000613030">
    <property type="component" value="Unassembled WGS sequence"/>
</dbReference>
<dbReference type="InterPro" id="IPR025857">
    <property type="entry name" value="MacB_PCD"/>
</dbReference>
<evidence type="ECO:0000256" key="5">
    <source>
        <dbReference type="ARBA" id="ARBA00023136"/>
    </source>
</evidence>